<evidence type="ECO:0000256" key="6">
    <source>
        <dbReference type="PROSITE-ProRule" id="PRU01240"/>
    </source>
</evidence>
<dbReference type="InterPro" id="IPR036852">
    <property type="entry name" value="Peptidase_S8/S53_dom_sf"/>
</dbReference>
<comment type="similarity">
    <text evidence="1 6">Belongs to the peptidase S8 family.</text>
</comment>
<dbReference type="Pfam" id="PF05922">
    <property type="entry name" value="Inhibitor_I9"/>
    <property type="match status" value="1"/>
</dbReference>
<name>A0AAN7AT05_9PEZI</name>
<reference evidence="10" key="2">
    <citation type="submission" date="2023-05" db="EMBL/GenBank/DDBJ databases">
        <authorList>
            <consortium name="Lawrence Berkeley National Laboratory"/>
            <person name="Steindorff A."/>
            <person name="Hensen N."/>
            <person name="Bonometti L."/>
            <person name="Westerberg I."/>
            <person name="Brannstrom I.O."/>
            <person name="Guillou S."/>
            <person name="Cros-Aarteil S."/>
            <person name="Calhoun S."/>
            <person name="Haridas S."/>
            <person name="Kuo A."/>
            <person name="Mondo S."/>
            <person name="Pangilinan J."/>
            <person name="Riley R."/>
            <person name="Labutti K."/>
            <person name="Andreopoulos B."/>
            <person name="Lipzen A."/>
            <person name="Chen C."/>
            <person name="Yanf M."/>
            <person name="Daum C."/>
            <person name="Ng V."/>
            <person name="Clum A."/>
            <person name="Ohm R."/>
            <person name="Martin F."/>
            <person name="Silar P."/>
            <person name="Natvig D."/>
            <person name="Lalanne C."/>
            <person name="Gautier V."/>
            <person name="Ament-Velasquez S.L."/>
            <person name="Kruys A."/>
            <person name="Hutchinson M.I."/>
            <person name="Powell A.J."/>
            <person name="Barry K."/>
            <person name="Miller A.N."/>
            <person name="Grigoriev I.V."/>
            <person name="Debuchy R."/>
            <person name="Gladieux P."/>
            <person name="Thoren M.H."/>
            <person name="Johannesson H."/>
        </authorList>
    </citation>
    <scope>NUCLEOTIDE SEQUENCE</scope>
    <source>
        <strain evidence="10">CBS 315.58</strain>
    </source>
</reference>
<evidence type="ECO:0000256" key="5">
    <source>
        <dbReference type="ARBA" id="ARBA00022825"/>
    </source>
</evidence>
<keyword evidence="4" id="KW-0378">Hydrolase</keyword>
<feature type="domain" description="Inhibitor I9" evidence="9">
    <location>
        <begin position="11"/>
        <end position="79"/>
    </location>
</feature>
<keyword evidence="2" id="KW-0645">Protease</keyword>
<comment type="caution">
    <text evidence="6">Lacks conserved residue(s) required for the propagation of feature annotation.</text>
</comment>
<feature type="domain" description="Peptidase S8/S53" evidence="8">
    <location>
        <begin position="213"/>
        <end position="312"/>
    </location>
</feature>
<keyword evidence="11" id="KW-1185">Reference proteome</keyword>
<dbReference type="InterPro" id="IPR000209">
    <property type="entry name" value="Peptidase_S8/S53_dom"/>
</dbReference>
<dbReference type="Gene3D" id="3.40.50.200">
    <property type="entry name" value="Peptidase S8/S53 domain"/>
    <property type="match status" value="1"/>
</dbReference>
<protein>
    <submittedName>
        <fullName evidence="10">Peptidase S8/S53 domain-containing protein</fullName>
    </submittedName>
</protein>
<dbReference type="Pfam" id="PF00082">
    <property type="entry name" value="Peptidase_S8"/>
    <property type="match status" value="1"/>
</dbReference>
<gene>
    <name evidence="10" type="ORF">QBC40DRAFT_134233</name>
</gene>
<dbReference type="AlphaFoldDB" id="A0AAN7AT05"/>
<evidence type="ECO:0000256" key="3">
    <source>
        <dbReference type="ARBA" id="ARBA00022729"/>
    </source>
</evidence>
<evidence type="ECO:0000313" key="10">
    <source>
        <dbReference type="EMBL" id="KAK4200031.1"/>
    </source>
</evidence>
<dbReference type="EMBL" id="MU863924">
    <property type="protein sequence ID" value="KAK4200031.1"/>
    <property type="molecule type" value="Genomic_DNA"/>
</dbReference>
<evidence type="ECO:0000259" key="9">
    <source>
        <dbReference type="Pfam" id="PF05922"/>
    </source>
</evidence>
<dbReference type="PANTHER" id="PTHR43806">
    <property type="entry name" value="PEPTIDASE S8"/>
    <property type="match status" value="1"/>
</dbReference>
<dbReference type="PROSITE" id="PS00138">
    <property type="entry name" value="SUBTILASE_SER"/>
    <property type="match status" value="1"/>
</dbReference>
<reference evidence="10" key="1">
    <citation type="journal article" date="2023" name="Mol. Phylogenet. Evol.">
        <title>Genome-scale phylogeny and comparative genomics of the fungal order Sordariales.</title>
        <authorList>
            <person name="Hensen N."/>
            <person name="Bonometti L."/>
            <person name="Westerberg I."/>
            <person name="Brannstrom I.O."/>
            <person name="Guillou S."/>
            <person name="Cros-Aarteil S."/>
            <person name="Calhoun S."/>
            <person name="Haridas S."/>
            <person name="Kuo A."/>
            <person name="Mondo S."/>
            <person name="Pangilinan J."/>
            <person name="Riley R."/>
            <person name="LaButti K."/>
            <person name="Andreopoulos B."/>
            <person name="Lipzen A."/>
            <person name="Chen C."/>
            <person name="Yan M."/>
            <person name="Daum C."/>
            <person name="Ng V."/>
            <person name="Clum A."/>
            <person name="Steindorff A."/>
            <person name="Ohm R.A."/>
            <person name="Martin F."/>
            <person name="Silar P."/>
            <person name="Natvig D.O."/>
            <person name="Lalanne C."/>
            <person name="Gautier V."/>
            <person name="Ament-Velasquez S.L."/>
            <person name="Kruys A."/>
            <person name="Hutchinson M.I."/>
            <person name="Powell A.J."/>
            <person name="Barry K."/>
            <person name="Miller A.N."/>
            <person name="Grigoriev I.V."/>
            <person name="Debuchy R."/>
            <person name="Gladieux P."/>
            <person name="Hiltunen Thoren M."/>
            <person name="Johannesson H."/>
        </authorList>
    </citation>
    <scope>NUCLEOTIDE SEQUENCE</scope>
    <source>
        <strain evidence="10">CBS 315.58</strain>
    </source>
</reference>
<dbReference type="Proteomes" id="UP001303160">
    <property type="component" value="Unassembled WGS sequence"/>
</dbReference>
<feature type="compositionally biased region" description="Polar residues" evidence="7">
    <location>
        <begin position="209"/>
        <end position="220"/>
    </location>
</feature>
<keyword evidence="3" id="KW-0732">Signal</keyword>
<feature type="compositionally biased region" description="Low complexity" evidence="7">
    <location>
        <begin position="148"/>
        <end position="168"/>
    </location>
</feature>
<dbReference type="InterPro" id="IPR050131">
    <property type="entry name" value="Peptidase_S8_subtilisin-like"/>
</dbReference>
<proteinExistence type="inferred from homology"/>
<evidence type="ECO:0000256" key="1">
    <source>
        <dbReference type="ARBA" id="ARBA00011073"/>
    </source>
</evidence>
<feature type="region of interest" description="Disordered" evidence="7">
    <location>
        <begin position="86"/>
        <end position="220"/>
    </location>
</feature>
<evidence type="ECO:0000313" key="11">
    <source>
        <dbReference type="Proteomes" id="UP001303160"/>
    </source>
</evidence>
<dbReference type="InterPro" id="IPR023828">
    <property type="entry name" value="Peptidase_S8_Ser-AS"/>
</dbReference>
<dbReference type="PANTHER" id="PTHR43806:SF11">
    <property type="entry name" value="CEREVISIN-RELATED"/>
    <property type="match status" value="1"/>
</dbReference>
<organism evidence="10 11">
    <name type="scientific">Triangularia verruculosa</name>
    <dbReference type="NCBI Taxonomy" id="2587418"/>
    <lineage>
        <taxon>Eukaryota</taxon>
        <taxon>Fungi</taxon>
        <taxon>Dikarya</taxon>
        <taxon>Ascomycota</taxon>
        <taxon>Pezizomycotina</taxon>
        <taxon>Sordariomycetes</taxon>
        <taxon>Sordariomycetidae</taxon>
        <taxon>Sordariales</taxon>
        <taxon>Podosporaceae</taxon>
        <taxon>Triangularia</taxon>
    </lineage>
</organism>
<keyword evidence="5" id="KW-0720">Serine protease</keyword>
<dbReference type="GO" id="GO:0004252">
    <property type="term" value="F:serine-type endopeptidase activity"/>
    <property type="evidence" value="ECO:0007669"/>
    <property type="project" value="InterPro"/>
</dbReference>
<comment type="caution">
    <text evidence="10">The sequence shown here is derived from an EMBL/GenBank/DDBJ whole genome shotgun (WGS) entry which is preliminary data.</text>
</comment>
<feature type="compositionally biased region" description="Pro residues" evidence="7">
    <location>
        <begin position="169"/>
        <end position="179"/>
    </location>
</feature>
<dbReference type="GO" id="GO:0006508">
    <property type="term" value="P:proteolysis"/>
    <property type="evidence" value="ECO:0007669"/>
    <property type="project" value="UniProtKB-KW"/>
</dbReference>
<evidence type="ECO:0000256" key="4">
    <source>
        <dbReference type="ARBA" id="ARBA00022801"/>
    </source>
</evidence>
<evidence type="ECO:0000256" key="7">
    <source>
        <dbReference type="SAM" id="MobiDB-lite"/>
    </source>
</evidence>
<dbReference type="PROSITE" id="PS51892">
    <property type="entry name" value="SUBTILASE"/>
    <property type="match status" value="1"/>
</dbReference>
<feature type="non-terminal residue" evidence="10">
    <location>
        <position position="1"/>
    </location>
</feature>
<feature type="non-terminal residue" evidence="10">
    <location>
        <position position="330"/>
    </location>
</feature>
<evidence type="ECO:0000256" key="2">
    <source>
        <dbReference type="ARBA" id="ARBA00022670"/>
    </source>
</evidence>
<feature type="compositionally biased region" description="Basic and acidic residues" evidence="7">
    <location>
        <begin position="193"/>
        <end position="204"/>
    </location>
</feature>
<dbReference type="InterPro" id="IPR010259">
    <property type="entry name" value="S8pro/Inhibitor_I9"/>
</dbReference>
<accession>A0AAN7AT05</accession>
<sequence>PSTVPSLANEYLVQFHANISHEVFRAHTAAIHADVQRYSSGNEQYGGVLRHFSIGSGFRAFHGHLNPRHVEQLRQLDVVGYSQGTRLLQHQNPRQRRRERVSLPTTHPSPPVNKTLTNPPPRGQSRLSHRLPNSASEYRYIKPPPSPQQSTCSTQASAQPTPNSTLPSTHPPTPPPSPPKSASAPNFTVPPSHPDRFNSTDLHGHGTHTAGTNNLTSNMSPASCPDAITVAATDRNDTRAGFSSYGPEVDIFAPGVGILSAAYGDDHASVYMDGTSMAAPHVAGLAAYFMMMYGAHTPEEMRERLLDAAVKGVVKDKGEGSTDALAYNGV</sequence>
<evidence type="ECO:0000259" key="8">
    <source>
        <dbReference type="Pfam" id="PF00082"/>
    </source>
</evidence>
<dbReference type="SUPFAM" id="SSF52743">
    <property type="entry name" value="Subtilisin-like"/>
    <property type="match status" value="1"/>
</dbReference>